<comment type="caution">
    <text evidence="6">The sequence shown here is derived from an EMBL/GenBank/DDBJ whole genome shotgun (WGS) entry which is preliminary data.</text>
</comment>
<dbReference type="PANTHER" id="PTHR30522:SF0">
    <property type="entry name" value="NUCLEOSIDE TRIPHOSPHATE PYROPHOSPHOHYDROLASE"/>
    <property type="match status" value="1"/>
</dbReference>
<accession>A0A932MLI2</accession>
<comment type="catalytic activity">
    <reaction evidence="1">
        <text>ATP + H2O = AMP + diphosphate + H(+)</text>
        <dbReference type="Rhea" id="RHEA:14245"/>
        <dbReference type="ChEBI" id="CHEBI:15377"/>
        <dbReference type="ChEBI" id="CHEBI:15378"/>
        <dbReference type="ChEBI" id="CHEBI:30616"/>
        <dbReference type="ChEBI" id="CHEBI:33019"/>
        <dbReference type="ChEBI" id="CHEBI:456215"/>
        <dbReference type="EC" id="3.6.1.8"/>
    </reaction>
</comment>
<dbReference type="Pfam" id="PF03819">
    <property type="entry name" value="MazG"/>
    <property type="match status" value="2"/>
</dbReference>
<dbReference type="NCBIfam" id="TIGR00444">
    <property type="entry name" value="mazG"/>
    <property type="match status" value="1"/>
</dbReference>
<evidence type="ECO:0000259" key="5">
    <source>
        <dbReference type="Pfam" id="PF03819"/>
    </source>
</evidence>
<dbReference type="InterPro" id="IPR004518">
    <property type="entry name" value="MazG-like_dom"/>
</dbReference>
<dbReference type="GO" id="GO:0046047">
    <property type="term" value="P:TTP catabolic process"/>
    <property type="evidence" value="ECO:0007669"/>
    <property type="project" value="TreeGrafter"/>
</dbReference>
<dbReference type="FunFam" id="1.10.287.1080:FF:000003">
    <property type="entry name" value="Nucleoside triphosphate pyrophosphohydrolase"/>
    <property type="match status" value="1"/>
</dbReference>
<proteinExistence type="inferred from homology"/>
<evidence type="ECO:0000256" key="4">
    <source>
        <dbReference type="ARBA" id="ARBA00074799"/>
    </source>
</evidence>
<organism evidence="6 7">
    <name type="scientific">Tectimicrobiota bacterium</name>
    <dbReference type="NCBI Taxonomy" id="2528274"/>
    <lineage>
        <taxon>Bacteria</taxon>
        <taxon>Pseudomonadati</taxon>
        <taxon>Nitrospinota/Tectimicrobiota group</taxon>
        <taxon>Candidatus Tectimicrobiota</taxon>
    </lineage>
</organism>
<dbReference type="GO" id="GO:0006203">
    <property type="term" value="P:dGTP catabolic process"/>
    <property type="evidence" value="ECO:0007669"/>
    <property type="project" value="TreeGrafter"/>
</dbReference>
<dbReference type="InterPro" id="IPR011551">
    <property type="entry name" value="NTP_PyrPHydrolase_MazG"/>
</dbReference>
<dbReference type="EMBL" id="JACPUR010000016">
    <property type="protein sequence ID" value="MBI3127209.1"/>
    <property type="molecule type" value="Genomic_DNA"/>
</dbReference>
<dbReference type="SUPFAM" id="SSF101386">
    <property type="entry name" value="all-alpha NTP pyrophosphatases"/>
    <property type="match status" value="2"/>
</dbReference>
<dbReference type="InterPro" id="IPR048011">
    <property type="entry name" value="NTP-PPase_MazG-like_C"/>
</dbReference>
<feature type="domain" description="NTP pyrophosphohydrolase MazG-like" evidence="5">
    <location>
        <begin position="183"/>
        <end position="239"/>
    </location>
</feature>
<dbReference type="PANTHER" id="PTHR30522">
    <property type="entry name" value="NUCLEOSIDE TRIPHOSPHATE PYROPHOSPHOHYDROLASE"/>
    <property type="match status" value="1"/>
</dbReference>
<protein>
    <recommendedName>
        <fullName evidence="4">Nucleoside triphosphate pyrophosphohydrolase</fullName>
        <ecNumber evidence="3">3.6.1.8</ecNumber>
    </recommendedName>
</protein>
<dbReference type="GO" id="GO:0046061">
    <property type="term" value="P:dATP catabolic process"/>
    <property type="evidence" value="ECO:0007669"/>
    <property type="project" value="TreeGrafter"/>
</dbReference>
<dbReference type="NCBIfam" id="NF007113">
    <property type="entry name" value="PRK09562.1"/>
    <property type="match status" value="1"/>
</dbReference>
<dbReference type="Proteomes" id="UP000782312">
    <property type="component" value="Unassembled WGS sequence"/>
</dbReference>
<name>A0A932MLI2_UNCTE</name>
<comment type="similarity">
    <text evidence="2">Belongs to the nucleoside triphosphate pyrophosphohydrolase family.</text>
</comment>
<dbReference type="FunFam" id="1.10.287.1080:FF:000001">
    <property type="entry name" value="Nucleoside triphosphate pyrophosphohydrolase"/>
    <property type="match status" value="1"/>
</dbReference>
<dbReference type="AlphaFoldDB" id="A0A932MLI2"/>
<feature type="domain" description="NTP pyrophosphohydrolase MazG-like" evidence="5">
    <location>
        <begin position="37"/>
        <end position="110"/>
    </location>
</feature>
<dbReference type="GO" id="GO:0006950">
    <property type="term" value="P:response to stress"/>
    <property type="evidence" value="ECO:0007669"/>
    <property type="project" value="UniProtKB-ARBA"/>
</dbReference>
<evidence type="ECO:0000313" key="6">
    <source>
        <dbReference type="EMBL" id="MBI3127209.1"/>
    </source>
</evidence>
<dbReference type="CDD" id="cd11529">
    <property type="entry name" value="NTP-PPase_MazG_Cterm"/>
    <property type="match status" value="1"/>
</dbReference>
<gene>
    <name evidence="6" type="primary">mazG</name>
    <name evidence="6" type="ORF">HYZ11_06365</name>
</gene>
<evidence type="ECO:0000256" key="1">
    <source>
        <dbReference type="ARBA" id="ARBA00052141"/>
    </source>
</evidence>
<dbReference type="GO" id="GO:0046076">
    <property type="term" value="P:dTTP catabolic process"/>
    <property type="evidence" value="ECO:0007669"/>
    <property type="project" value="TreeGrafter"/>
</dbReference>
<evidence type="ECO:0000256" key="3">
    <source>
        <dbReference type="ARBA" id="ARBA00066372"/>
    </source>
</evidence>
<dbReference type="EC" id="3.6.1.8" evidence="3"/>
<dbReference type="GO" id="GO:0046081">
    <property type="term" value="P:dUTP catabolic process"/>
    <property type="evidence" value="ECO:0007669"/>
    <property type="project" value="TreeGrafter"/>
</dbReference>
<dbReference type="Gene3D" id="1.10.287.1080">
    <property type="entry name" value="MazG-like"/>
    <property type="match status" value="2"/>
</dbReference>
<evidence type="ECO:0000256" key="2">
    <source>
        <dbReference type="ARBA" id="ARBA00061115"/>
    </source>
</evidence>
<dbReference type="InterPro" id="IPR048015">
    <property type="entry name" value="NTP-PPase_MazG-like_N"/>
</dbReference>
<dbReference type="GO" id="GO:0046052">
    <property type="term" value="P:UTP catabolic process"/>
    <property type="evidence" value="ECO:0007669"/>
    <property type="project" value="TreeGrafter"/>
</dbReference>
<keyword evidence="6" id="KW-0378">Hydrolase</keyword>
<evidence type="ECO:0000313" key="7">
    <source>
        <dbReference type="Proteomes" id="UP000782312"/>
    </source>
</evidence>
<sequence>MPHAPDSRGRHPDGFDKALDVMARLRAPEGCPWDREQDHKTLKPYLIEEAYEVIEAIEAGDSDRLREELGDLLLQVIFHCQLAKERGLFDAFEVAGALAEKMIERHPHVFGEGQAKTSGEVLRNWEIQKRNGRARKGEKEGKPSILDGVPAALPALLRAQRLQGKAARVGFDWKDAGGPAKKVEEEWGELRRAVEAGDAEAAERELGDLLFAAVNLARKLRVDAEQAAQAAVGRFVARFHHIEAALRARGLSPEQVPLGELDRLWEEAKAREAGPSPA</sequence>
<dbReference type="CDD" id="cd11528">
    <property type="entry name" value="NTP-PPase_MazG_Nterm"/>
    <property type="match status" value="1"/>
</dbReference>
<dbReference type="GO" id="GO:0047693">
    <property type="term" value="F:ATP diphosphatase activity"/>
    <property type="evidence" value="ECO:0007669"/>
    <property type="project" value="UniProtKB-EC"/>
</dbReference>
<reference evidence="6" key="1">
    <citation type="submission" date="2020-07" db="EMBL/GenBank/DDBJ databases">
        <title>Huge and variable diversity of episymbiotic CPR bacteria and DPANN archaea in groundwater ecosystems.</title>
        <authorList>
            <person name="He C.Y."/>
            <person name="Keren R."/>
            <person name="Whittaker M."/>
            <person name="Farag I.F."/>
            <person name="Doudna J."/>
            <person name="Cate J.H.D."/>
            <person name="Banfield J.F."/>
        </authorList>
    </citation>
    <scope>NUCLEOTIDE SEQUENCE</scope>
    <source>
        <strain evidence="6">NC_groundwater_763_Ag_S-0.2um_68_21</strain>
    </source>
</reference>